<keyword evidence="3" id="KW-1185">Reference proteome</keyword>
<organism evidence="2 3">
    <name type="scientific">Mycobacterium europaeum</name>
    <dbReference type="NCBI Taxonomy" id="761804"/>
    <lineage>
        <taxon>Bacteria</taxon>
        <taxon>Bacillati</taxon>
        <taxon>Actinomycetota</taxon>
        <taxon>Actinomycetes</taxon>
        <taxon>Mycobacteriales</taxon>
        <taxon>Mycobacteriaceae</taxon>
        <taxon>Mycobacterium</taxon>
        <taxon>Mycobacterium simiae complex</taxon>
    </lineage>
</organism>
<name>A0A0U1D5N1_9MYCO</name>
<evidence type="ECO:0008006" key="4">
    <source>
        <dbReference type="Google" id="ProtNLM"/>
    </source>
</evidence>
<dbReference type="Proteomes" id="UP000199601">
    <property type="component" value="Unassembled WGS sequence"/>
</dbReference>
<evidence type="ECO:0000256" key="1">
    <source>
        <dbReference type="SAM" id="SignalP"/>
    </source>
</evidence>
<proteinExistence type="predicted"/>
<sequence precursor="true">MSSRSRRRLRIAALIGAVVVAMLGTAPPGSATGDWGLNGTYTATSNGEWAKTNEIFHNEASIRSIWTINTTCSYPTECTGTVVSDWGWRAPIYQTGGVWFVKHIVDNWQPCPDGTAVQGFQVFRFAPTNPDGDAVDPTSPVLTGADETTGVSGACGRSKTWFISMPFKLVKAG</sequence>
<accession>A0A0U1D5N1</accession>
<evidence type="ECO:0000313" key="3">
    <source>
        <dbReference type="Proteomes" id="UP000199601"/>
    </source>
</evidence>
<dbReference type="EMBL" id="CTEC01000001">
    <property type="protein sequence ID" value="CQD06828.1"/>
    <property type="molecule type" value="Genomic_DNA"/>
</dbReference>
<keyword evidence="1" id="KW-0732">Signal</keyword>
<feature type="signal peptide" evidence="1">
    <location>
        <begin position="1"/>
        <end position="31"/>
    </location>
</feature>
<feature type="chain" id="PRO_5006707895" description="Secreted protein" evidence="1">
    <location>
        <begin position="32"/>
        <end position="173"/>
    </location>
</feature>
<dbReference type="AlphaFoldDB" id="A0A0U1D5N1"/>
<protein>
    <recommendedName>
        <fullName evidence="4">Secreted protein</fullName>
    </recommendedName>
</protein>
<reference evidence="3" key="1">
    <citation type="submission" date="2015-03" db="EMBL/GenBank/DDBJ databases">
        <authorList>
            <person name="Urmite Genomes"/>
        </authorList>
    </citation>
    <scope>NUCLEOTIDE SEQUENCE [LARGE SCALE GENOMIC DNA]</scope>
    <source>
        <strain evidence="3">CSUR P1344</strain>
    </source>
</reference>
<evidence type="ECO:0000313" key="2">
    <source>
        <dbReference type="EMBL" id="CQD06828.1"/>
    </source>
</evidence>
<gene>
    <name evidence="2" type="ORF">BN000_01358</name>
</gene>